<proteinExistence type="predicted"/>
<dbReference type="AlphaFoldDB" id="A0A2U2PMW3"/>
<feature type="coiled-coil region" evidence="1">
    <location>
        <begin position="34"/>
        <end position="69"/>
    </location>
</feature>
<keyword evidence="3" id="KW-1185">Reference proteome</keyword>
<evidence type="ECO:0000256" key="1">
    <source>
        <dbReference type="SAM" id="Coils"/>
    </source>
</evidence>
<dbReference type="RefSeq" id="WP_109413938.1">
    <property type="nucleotide sequence ID" value="NZ_QEAS01000001.1"/>
</dbReference>
<accession>A0A2U2PMW3</accession>
<sequence length="90" mass="9563">MNDNTKVLVALLAGVAAGAALGILFAPEKGSDTRDKLNDALKNLGDSIKDKAAEEIENLTSLKDKVVDNIKTRFAAAEEEFATQNSESQV</sequence>
<evidence type="ECO:0000313" key="3">
    <source>
        <dbReference type="Proteomes" id="UP000245647"/>
    </source>
</evidence>
<dbReference type="Pfam" id="PF12732">
    <property type="entry name" value="YtxH"/>
    <property type="match status" value="1"/>
</dbReference>
<organism evidence="2 3">
    <name type="scientific">Pararcticibacter amylolyticus</name>
    <dbReference type="NCBI Taxonomy" id="2173175"/>
    <lineage>
        <taxon>Bacteria</taxon>
        <taxon>Pseudomonadati</taxon>
        <taxon>Bacteroidota</taxon>
        <taxon>Sphingobacteriia</taxon>
        <taxon>Sphingobacteriales</taxon>
        <taxon>Sphingobacteriaceae</taxon>
        <taxon>Pararcticibacter</taxon>
    </lineage>
</organism>
<evidence type="ECO:0000313" key="2">
    <source>
        <dbReference type="EMBL" id="PWG82519.1"/>
    </source>
</evidence>
<reference evidence="2 3" key="1">
    <citation type="submission" date="2018-04" db="EMBL/GenBank/DDBJ databases">
        <title>Pedobacter chongqingensis sp. nov., isolated from a rottenly hemp rope.</title>
        <authorList>
            <person name="Cai Y."/>
        </authorList>
    </citation>
    <scope>NUCLEOTIDE SEQUENCE [LARGE SCALE GENOMIC DNA]</scope>
    <source>
        <strain evidence="2 3">FJ4-8</strain>
    </source>
</reference>
<dbReference type="Proteomes" id="UP000245647">
    <property type="component" value="Unassembled WGS sequence"/>
</dbReference>
<protein>
    <recommendedName>
        <fullName evidence="4">YtxH domain-containing protein</fullName>
    </recommendedName>
</protein>
<dbReference type="InterPro" id="IPR024623">
    <property type="entry name" value="YtxH"/>
</dbReference>
<dbReference type="EMBL" id="QEAS01000001">
    <property type="protein sequence ID" value="PWG82519.1"/>
    <property type="molecule type" value="Genomic_DNA"/>
</dbReference>
<dbReference type="OrthoDB" id="598035at2"/>
<keyword evidence="1" id="KW-0175">Coiled coil</keyword>
<comment type="caution">
    <text evidence="2">The sequence shown here is derived from an EMBL/GenBank/DDBJ whole genome shotgun (WGS) entry which is preliminary data.</text>
</comment>
<name>A0A2U2PMW3_9SPHI</name>
<gene>
    <name evidence="2" type="ORF">DDR33_01235</name>
</gene>
<evidence type="ECO:0008006" key="4">
    <source>
        <dbReference type="Google" id="ProtNLM"/>
    </source>
</evidence>